<comment type="caution">
    <text evidence="11">The sequence shown here is derived from an EMBL/GenBank/DDBJ whole genome shotgun (WGS) entry which is preliminary data.</text>
</comment>
<evidence type="ECO:0000256" key="4">
    <source>
        <dbReference type="ARBA" id="ARBA00022630"/>
    </source>
</evidence>
<dbReference type="Gene3D" id="1.10.540.10">
    <property type="entry name" value="Acyl-CoA dehydrogenase/oxidase, N-terminal domain"/>
    <property type="match status" value="1"/>
</dbReference>
<dbReference type="Gene3D" id="1.20.140.10">
    <property type="entry name" value="Butyryl-CoA Dehydrogenase, subunit A, domain 3"/>
    <property type="match status" value="1"/>
</dbReference>
<dbReference type="PANTHER" id="PTHR48083">
    <property type="entry name" value="MEDIUM-CHAIN SPECIFIC ACYL-COA DEHYDROGENASE, MITOCHONDRIAL-RELATED"/>
    <property type="match status" value="1"/>
</dbReference>
<dbReference type="CDD" id="cd00567">
    <property type="entry name" value="ACAD"/>
    <property type="match status" value="1"/>
</dbReference>
<name>A0A5C8PSI5_9HYPH</name>
<dbReference type="GO" id="GO:0050660">
    <property type="term" value="F:flavin adenine dinucleotide binding"/>
    <property type="evidence" value="ECO:0007669"/>
    <property type="project" value="InterPro"/>
</dbReference>
<dbReference type="InterPro" id="IPR006091">
    <property type="entry name" value="Acyl-CoA_Oxase/DH_mid-dom"/>
</dbReference>
<dbReference type="AlphaFoldDB" id="A0A5C8PSI5"/>
<evidence type="ECO:0000256" key="1">
    <source>
        <dbReference type="ARBA" id="ARBA00001974"/>
    </source>
</evidence>
<dbReference type="InterPro" id="IPR036250">
    <property type="entry name" value="AcylCo_DH-like_C"/>
</dbReference>
<dbReference type="GO" id="GO:0003995">
    <property type="term" value="F:acyl-CoA dehydrogenase activity"/>
    <property type="evidence" value="ECO:0007669"/>
    <property type="project" value="InterPro"/>
</dbReference>
<comment type="cofactor">
    <cofactor evidence="1 7">
        <name>FAD</name>
        <dbReference type="ChEBI" id="CHEBI:57692"/>
    </cofactor>
</comment>
<proteinExistence type="inferred from homology"/>
<dbReference type="PANTHER" id="PTHR48083:SF13">
    <property type="entry name" value="ACYL-COA DEHYDROGENASE FAMILY MEMBER 11"/>
    <property type="match status" value="1"/>
</dbReference>
<dbReference type="InterPro" id="IPR006089">
    <property type="entry name" value="Acyl-CoA_DH_CS"/>
</dbReference>
<dbReference type="Pfam" id="PF02771">
    <property type="entry name" value="Acyl-CoA_dh_N"/>
    <property type="match status" value="1"/>
</dbReference>
<dbReference type="EMBL" id="VDUZ01000005">
    <property type="protein sequence ID" value="TXL79646.1"/>
    <property type="molecule type" value="Genomic_DNA"/>
</dbReference>
<feature type="domain" description="Acyl-CoA dehydrogenase/oxidase C-terminal" evidence="8">
    <location>
        <begin position="240"/>
        <end position="388"/>
    </location>
</feature>
<dbReference type="SUPFAM" id="SSF47203">
    <property type="entry name" value="Acyl-CoA dehydrogenase C-terminal domain-like"/>
    <property type="match status" value="1"/>
</dbReference>
<keyword evidence="12" id="KW-1185">Reference proteome</keyword>
<dbReference type="InterPro" id="IPR009100">
    <property type="entry name" value="AcylCoA_DH/oxidase_NM_dom_sf"/>
</dbReference>
<dbReference type="Proteomes" id="UP000321638">
    <property type="component" value="Unassembled WGS sequence"/>
</dbReference>
<evidence type="ECO:0000256" key="7">
    <source>
        <dbReference type="RuleBase" id="RU362125"/>
    </source>
</evidence>
<gene>
    <name evidence="11" type="ORF">FHP25_06465</name>
</gene>
<evidence type="ECO:0000256" key="6">
    <source>
        <dbReference type="ARBA" id="ARBA00023002"/>
    </source>
</evidence>
<evidence type="ECO:0000256" key="5">
    <source>
        <dbReference type="ARBA" id="ARBA00022827"/>
    </source>
</evidence>
<evidence type="ECO:0000313" key="12">
    <source>
        <dbReference type="Proteomes" id="UP000321638"/>
    </source>
</evidence>
<evidence type="ECO:0000259" key="9">
    <source>
        <dbReference type="Pfam" id="PF02770"/>
    </source>
</evidence>
<protein>
    <submittedName>
        <fullName evidence="11">Acyl-CoA dehydrogenase</fullName>
    </submittedName>
</protein>
<evidence type="ECO:0000256" key="2">
    <source>
        <dbReference type="ARBA" id="ARBA00009347"/>
    </source>
</evidence>
<organism evidence="11 12">
    <name type="scientific">Vineibacter terrae</name>
    <dbReference type="NCBI Taxonomy" id="2586908"/>
    <lineage>
        <taxon>Bacteria</taxon>
        <taxon>Pseudomonadati</taxon>
        <taxon>Pseudomonadota</taxon>
        <taxon>Alphaproteobacteria</taxon>
        <taxon>Hyphomicrobiales</taxon>
        <taxon>Vineibacter</taxon>
    </lineage>
</organism>
<dbReference type="InterPro" id="IPR050741">
    <property type="entry name" value="Acyl-CoA_dehydrogenase"/>
</dbReference>
<dbReference type="GO" id="GO:0005737">
    <property type="term" value="C:cytoplasm"/>
    <property type="evidence" value="ECO:0007669"/>
    <property type="project" value="TreeGrafter"/>
</dbReference>
<dbReference type="SUPFAM" id="SSF56645">
    <property type="entry name" value="Acyl-CoA dehydrogenase NM domain-like"/>
    <property type="match status" value="1"/>
</dbReference>
<accession>A0A5C8PSI5</accession>
<evidence type="ECO:0000256" key="3">
    <source>
        <dbReference type="ARBA" id="ARBA00011738"/>
    </source>
</evidence>
<dbReference type="PROSITE" id="PS00073">
    <property type="entry name" value="ACYL_COA_DH_2"/>
    <property type="match status" value="1"/>
</dbReference>
<evidence type="ECO:0000259" key="8">
    <source>
        <dbReference type="Pfam" id="PF00441"/>
    </source>
</evidence>
<comment type="similarity">
    <text evidence="2 7">Belongs to the acyl-CoA dehydrogenase family.</text>
</comment>
<comment type="subunit">
    <text evidence="3">Homodimer.</text>
</comment>
<keyword evidence="6 7" id="KW-0560">Oxidoreductase</keyword>
<reference evidence="11 12" key="1">
    <citation type="submission" date="2019-06" db="EMBL/GenBank/DDBJ databases">
        <title>New taxonomy in bacterial strain CC-CFT640, isolated from vineyard.</title>
        <authorList>
            <person name="Lin S.-Y."/>
            <person name="Tsai C.-F."/>
            <person name="Young C.-C."/>
        </authorList>
    </citation>
    <scope>NUCLEOTIDE SEQUENCE [LARGE SCALE GENOMIC DNA]</scope>
    <source>
        <strain evidence="11 12">CC-CFT640</strain>
    </source>
</reference>
<dbReference type="InterPro" id="IPR046373">
    <property type="entry name" value="Acyl-CoA_Oxase/DH_mid-dom_sf"/>
</dbReference>
<keyword evidence="5 7" id="KW-0274">FAD</keyword>
<feature type="domain" description="Acyl-CoA oxidase/dehydrogenase middle" evidence="9">
    <location>
        <begin position="129"/>
        <end position="226"/>
    </location>
</feature>
<dbReference type="Pfam" id="PF00441">
    <property type="entry name" value="Acyl-CoA_dh_1"/>
    <property type="match status" value="1"/>
</dbReference>
<dbReference type="Gene3D" id="2.40.110.10">
    <property type="entry name" value="Butyryl-CoA Dehydrogenase, subunit A, domain 2"/>
    <property type="match status" value="1"/>
</dbReference>
<dbReference type="InterPro" id="IPR009075">
    <property type="entry name" value="AcylCo_DH/oxidase_C"/>
</dbReference>
<dbReference type="InterPro" id="IPR037069">
    <property type="entry name" value="AcylCoA_DH/ox_N_sf"/>
</dbReference>
<keyword evidence="4 7" id="KW-0285">Flavoprotein</keyword>
<feature type="domain" description="Acyl-CoA dehydrogenase/oxidase N-terminal" evidence="10">
    <location>
        <begin position="8"/>
        <end position="123"/>
    </location>
</feature>
<evidence type="ECO:0000259" key="10">
    <source>
        <dbReference type="Pfam" id="PF02771"/>
    </source>
</evidence>
<dbReference type="Pfam" id="PF02770">
    <property type="entry name" value="Acyl-CoA_dh_M"/>
    <property type="match status" value="1"/>
</dbReference>
<dbReference type="GO" id="GO:0033539">
    <property type="term" value="P:fatty acid beta-oxidation using acyl-CoA dehydrogenase"/>
    <property type="evidence" value="ECO:0007669"/>
    <property type="project" value="TreeGrafter"/>
</dbReference>
<evidence type="ECO:0000313" key="11">
    <source>
        <dbReference type="EMBL" id="TXL79646.1"/>
    </source>
</evidence>
<sequence length="407" mass="44857">MDFELPQELATLRQRVLEFVTDKIVPFENDPRNGVYTVEDSLREEMVALTRAAGLLSPHGPREYGGLGLDHRSMAVVFEAASWSPLGPLAFNIQAPDEGNVNLLHQVATPEQKARWLPDIVAGRIRTVFSMTETATDGAGSDPSLLQTQAREVNGGYVISGRKYMISAAIGATLNIVMARTFDVAGRDLGATMFLTDAGDPAFKIDRMLETIDSNTPGGHAEVTFDGLFVPHEDVLGQVGQGFRNAQVRLGPARLTHCMRWLGQAARCHAIAVAHAGRRHSFGKTLIEHQGVGFMLADNEIDLHVCRLAVWQAAWLLDRGDYARNETSMTKVLCSELLGRIVDRCLQILGSIGITRDTVIERIYRDIRPFRIYDGPSEVHRHALAQRLAAHGPFDAVTRCYPMPAPR</sequence>
<dbReference type="InterPro" id="IPR013786">
    <property type="entry name" value="AcylCoA_DH/ox_N"/>
</dbReference>
<dbReference type="OrthoDB" id="5510711at2"/>